<proteinExistence type="predicted"/>
<evidence type="ECO:0000313" key="1">
    <source>
        <dbReference type="EMBL" id="CAD7233113.1"/>
    </source>
</evidence>
<protein>
    <submittedName>
        <fullName evidence="1">Uncharacterized protein</fullName>
    </submittedName>
</protein>
<sequence>MSRNRAGRPSHHLLRLSLLSYNSPDGRVITNNYVADDHGFRSNLAPTLHKDNSVAVAQEAAKVAAASAAYRSPVYAGGYAAPTHYAPGQGVVEQSFPHEAPVARQAYVAEPTIVEKTYASPGPALVKSYIDTKPAYLEPVQKTYVEPVQKAYVEHAPAVHVQKTYVEPAPAVHVQKTYVEPAPAVHVQKTYVEPAVHVQKTYVEPAPAVHVQKTYVEPAVHVQKTYNHVPSAPLVKKEYVHSEPAGVISHTKTYAAGPATVSHKAYVQEHAPAYAPAVRVEKAYGVPLVNKYDAPAPYAYPEPTTVVKEGYADPYSGVSIKKTVIDEPPKVVSLKKTYHADPYGHQVQLEKKVVDPAPQVHVEKTYHKPARVAYEEAYAGPYGPAVSRAVVEPAVEYKKNYVSQGPAAVRVEIDGDKYDAAAVAARKFYGDYPRRISYSAYQPRYLAKRSHDGYKKSSRRHGSYGYGPRNYYTKRNYY</sequence>
<gene>
    <name evidence="1" type="ORF">CTOB1V02_LOCUS10936</name>
</gene>
<dbReference type="EMBL" id="OB665660">
    <property type="protein sequence ID" value="CAD7233113.1"/>
    <property type="molecule type" value="Genomic_DNA"/>
</dbReference>
<name>A0A7R8WQG0_9CRUS</name>
<reference evidence="1" key="1">
    <citation type="submission" date="2020-11" db="EMBL/GenBank/DDBJ databases">
        <authorList>
            <person name="Tran Van P."/>
        </authorList>
    </citation>
    <scope>NUCLEOTIDE SEQUENCE</scope>
</reference>
<accession>A0A7R8WQG0</accession>
<dbReference type="AlphaFoldDB" id="A0A7R8WQG0"/>
<organism evidence="1">
    <name type="scientific">Cyprideis torosa</name>
    <dbReference type="NCBI Taxonomy" id="163714"/>
    <lineage>
        <taxon>Eukaryota</taxon>
        <taxon>Metazoa</taxon>
        <taxon>Ecdysozoa</taxon>
        <taxon>Arthropoda</taxon>
        <taxon>Crustacea</taxon>
        <taxon>Oligostraca</taxon>
        <taxon>Ostracoda</taxon>
        <taxon>Podocopa</taxon>
        <taxon>Podocopida</taxon>
        <taxon>Cytherocopina</taxon>
        <taxon>Cytheroidea</taxon>
        <taxon>Cytherideidae</taxon>
        <taxon>Cyprideis</taxon>
    </lineage>
</organism>